<dbReference type="Proteomes" id="UP001145481">
    <property type="component" value="Unassembled WGS sequence"/>
</dbReference>
<dbReference type="InterPro" id="IPR051174">
    <property type="entry name" value="Cytochrome_c-type_ET"/>
</dbReference>
<feature type="binding site" description="covalent" evidence="14">
    <location>
        <position position="163"/>
    </location>
    <ligand>
        <name>heme</name>
        <dbReference type="ChEBI" id="CHEBI:30413"/>
        <label>4</label>
    </ligand>
</feature>
<dbReference type="GO" id="GO:0005886">
    <property type="term" value="C:plasma membrane"/>
    <property type="evidence" value="ECO:0007669"/>
    <property type="project" value="UniProtKB-SubCell"/>
</dbReference>
<dbReference type="InterPro" id="IPR009154">
    <property type="entry name" value="Membr-bd_4haem_cyt_TorC"/>
</dbReference>
<keyword evidence="4 13" id="KW-1003">Cell membrane</keyword>
<evidence type="ECO:0000256" key="9">
    <source>
        <dbReference type="ARBA" id="ARBA00022982"/>
    </source>
</evidence>
<feature type="binding site" description="axial binding residue" evidence="15">
    <location>
        <position position="132"/>
    </location>
    <ligand>
        <name>heme</name>
        <dbReference type="ChEBI" id="CHEBI:30413"/>
        <label>3</label>
    </ligand>
    <ligandPart>
        <name>Fe</name>
        <dbReference type="ChEBI" id="CHEBI:18248"/>
    </ligandPart>
</feature>
<evidence type="ECO:0000256" key="4">
    <source>
        <dbReference type="ARBA" id="ARBA00022475"/>
    </source>
</evidence>
<dbReference type="GO" id="GO:0020037">
    <property type="term" value="F:heme binding"/>
    <property type="evidence" value="ECO:0007669"/>
    <property type="project" value="UniProtKB-UniRule"/>
</dbReference>
<dbReference type="InterPro" id="IPR005126">
    <property type="entry name" value="NapC/NirT_cyt_c_N"/>
</dbReference>
<dbReference type="GO" id="GO:0009055">
    <property type="term" value="F:electron transfer activity"/>
    <property type="evidence" value="ECO:0007669"/>
    <property type="project" value="UniProtKB-UniRule"/>
</dbReference>
<dbReference type="KEGG" id="pmul:DR93_1311"/>
<feature type="domain" description="NapC/NirT cytochrome c N-terminal" evidence="16">
    <location>
        <begin position="6"/>
        <end position="173"/>
    </location>
</feature>
<dbReference type="FunFam" id="1.10.3820.10:FF:000001">
    <property type="entry name" value="Cytochrome c-type protein"/>
    <property type="match status" value="1"/>
</dbReference>
<feature type="binding site" description="axial binding residue" evidence="15">
    <location>
        <position position="72"/>
    </location>
    <ligand>
        <name>heme</name>
        <dbReference type="ChEBI" id="CHEBI:30413"/>
        <label>2</label>
    </ligand>
    <ligandPart>
        <name>Fe</name>
        <dbReference type="ChEBI" id="CHEBI:18248"/>
    </ligandPart>
</feature>
<comment type="subcellular location">
    <subcellularLocation>
        <location evidence="1">Cell inner membrane</location>
        <topology evidence="1">Single-pass type II membrane protein</topology>
    </subcellularLocation>
</comment>
<name>A0A1E3XKS3_PASMD</name>
<organism evidence="18 19">
    <name type="scientific">Pasteurella multocida</name>
    <dbReference type="NCBI Taxonomy" id="747"/>
    <lineage>
        <taxon>Bacteria</taxon>
        <taxon>Pseudomonadati</taxon>
        <taxon>Pseudomonadota</taxon>
        <taxon>Gammaproteobacteria</taxon>
        <taxon>Pasteurellales</taxon>
        <taxon>Pasteurellaceae</taxon>
        <taxon>Pasteurella</taxon>
    </lineage>
</organism>
<dbReference type="InterPro" id="IPR038266">
    <property type="entry name" value="NapC/NirT_cytc_sf"/>
</dbReference>
<evidence type="ECO:0000256" key="11">
    <source>
        <dbReference type="ARBA" id="ARBA00023004"/>
    </source>
</evidence>
<evidence type="ECO:0000256" key="6">
    <source>
        <dbReference type="ARBA" id="ARBA00022617"/>
    </source>
</evidence>
<evidence type="ECO:0000313" key="19">
    <source>
        <dbReference type="Proteomes" id="UP000540079"/>
    </source>
</evidence>
<dbReference type="SUPFAM" id="SSF46626">
    <property type="entry name" value="Cytochrome c"/>
    <property type="match status" value="1"/>
</dbReference>
<keyword evidence="10" id="KW-1133">Transmembrane helix</keyword>
<evidence type="ECO:0000313" key="18">
    <source>
        <dbReference type="EMBL" id="NNI78896.1"/>
    </source>
</evidence>
<feature type="binding site" description="covalent" evidence="14">
    <location>
        <position position="128"/>
    </location>
    <ligand>
        <name>heme</name>
        <dbReference type="ChEBI" id="CHEBI:30413"/>
        <label>3</label>
    </ligand>
</feature>
<feature type="binding site" description="covalent" evidence="14">
    <location>
        <position position="71"/>
    </location>
    <ligand>
        <name>heme</name>
        <dbReference type="ChEBI" id="CHEBI:30413"/>
        <label>2</label>
    </ligand>
</feature>
<dbReference type="SUPFAM" id="SSF48695">
    <property type="entry name" value="Multiheme cytochromes"/>
    <property type="match status" value="1"/>
</dbReference>
<dbReference type="EMBL" id="JANJHC010000003">
    <property type="protein sequence ID" value="MDA5622342.1"/>
    <property type="molecule type" value="Genomic_DNA"/>
</dbReference>
<dbReference type="Proteomes" id="UP000540079">
    <property type="component" value="Unassembled WGS sequence"/>
</dbReference>
<dbReference type="RefSeq" id="WP_014325971.1">
    <property type="nucleotide sequence ID" value="NZ_AP025519.1"/>
</dbReference>
<feature type="binding site" description="covalent" evidence="14">
    <location>
        <position position="320"/>
    </location>
    <ligand>
        <name>heme</name>
        <dbReference type="ChEBI" id="CHEBI:30413"/>
        <label>5</label>
    </ligand>
</feature>
<feature type="binding site" description="covalent" evidence="14">
    <location>
        <position position="317"/>
    </location>
    <ligand>
        <name>heme</name>
        <dbReference type="ChEBI" id="CHEBI:30413"/>
        <label>5</label>
    </ligand>
</feature>
<dbReference type="EMBL" id="PPVL01000004">
    <property type="protein sequence ID" value="NNI78896.1"/>
    <property type="molecule type" value="Genomic_DNA"/>
</dbReference>
<evidence type="ECO:0000256" key="12">
    <source>
        <dbReference type="ARBA" id="ARBA00023136"/>
    </source>
</evidence>
<evidence type="ECO:0000256" key="3">
    <source>
        <dbReference type="ARBA" id="ARBA00022448"/>
    </source>
</evidence>
<evidence type="ECO:0000313" key="17">
    <source>
        <dbReference type="EMBL" id="MDA5622342.1"/>
    </source>
</evidence>
<feature type="binding site" description="axial binding residue" evidence="15">
    <location>
        <position position="164"/>
    </location>
    <ligand>
        <name>heme</name>
        <dbReference type="ChEBI" id="CHEBI:30413"/>
        <label>4</label>
    </ligand>
    <ligandPart>
        <name>Fe</name>
        <dbReference type="ChEBI" id="CHEBI:18248"/>
    </ligandPart>
</feature>
<sequence>MSRIKKHSLLTVFALMLVGAGTLLGVQYVMHKTSSPEFCVSCHSMQFPQEEWETSVHFSNQKGIRANCADCHVPPEGWHYVKAKVFALKDVWYELKGKIPDRDAFEKHRYEMAKKVWDEMKATNSATCRSCHSLDAMEISLQSKSAQTMHELAKSDGQTCIDCHKGIVHFLPDIPEEITPTTVTENKPVLTTDHSQPLYVKTISSAQTTKGGEVRLMPYATLTEWKTDEGKTTATLKGWQQVGAESIVYMALGKRIILALLEEEAREQLTITKTIQDEVTDSEWKEVMLNITVPQDKLTADLVGLNQLGNRLNQTHCSGCHAVIEADHYTANQWIGVVNSMKDRTALTAEEVRALTIYLQRNSKDISGASH</sequence>
<evidence type="ECO:0000256" key="8">
    <source>
        <dbReference type="ARBA" id="ARBA00022723"/>
    </source>
</evidence>
<keyword evidence="7" id="KW-0812">Transmembrane</keyword>
<reference evidence="17" key="2">
    <citation type="submission" date="2022-07" db="EMBL/GenBank/DDBJ databases">
        <title>Genome-based characterization of novel serogroup A variants of Pasteurella multocida.</title>
        <authorList>
            <person name="Prajapati A."/>
            <person name="Yogisharadhya R."/>
            <person name="Mohanty N."/>
            <person name="Chanda M."/>
            <person name="Mendem S.K."/>
            <person name="Siddaramappa S."/>
            <person name="Shivachandra S.B."/>
        </authorList>
    </citation>
    <scope>NUCLEOTIDE SEQUENCE</scope>
    <source>
        <strain evidence="17">NIVEDIPm19</strain>
    </source>
</reference>
<dbReference type="AlphaFoldDB" id="A0A1E3XKS3"/>
<feature type="binding site" description="covalent" evidence="14">
    <location>
        <position position="131"/>
    </location>
    <ligand>
        <name>heme</name>
        <dbReference type="ChEBI" id="CHEBI:30413"/>
        <label>3</label>
    </ligand>
</feature>
<dbReference type="GO" id="GO:0005506">
    <property type="term" value="F:iron ion binding"/>
    <property type="evidence" value="ECO:0007669"/>
    <property type="project" value="UniProtKB-UniRule"/>
</dbReference>
<dbReference type="PIRSF" id="PIRSF000014">
    <property type="entry name" value="4_hem_cytch_TorC"/>
    <property type="match status" value="1"/>
</dbReference>
<dbReference type="Gene3D" id="1.10.3820.10">
    <property type="entry name" value="Di-heme elbow motif domain"/>
    <property type="match status" value="1"/>
</dbReference>
<dbReference type="GO" id="GO:0009276">
    <property type="term" value="C:Gram-negative-bacterium-type cell wall"/>
    <property type="evidence" value="ECO:0007669"/>
    <property type="project" value="UniProtKB-UniRule"/>
</dbReference>
<evidence type="ECO:0000256" key="13">
    <source>
        <dbReference type="PIRNR" id="PIRNR000014"/>
    </source>
</evidence>
<keyword evidence="8 13" id="KW-0479">Metal-binding</keyword>
<keyword evidence="6 13" id="KW-0349">Heme</keyword>
<comment type="PTM">
    <text evidence="14">Binds 5 heme groups per subunit.</text>
</comment>
<feature type="binding site" description="covalent" evidence="14">
    <location>
        <position position="68"/>
    </location>
    <ligand>
        <name>heme</name>
        <dbReference type="ChEBI" id="CHEBI:30413"/>
        <label>2</label>
    </ligand>
</feature>
<feature type="binding site" description="covalent" evidence="14">
    <location>
        <position position="160"/>
    </location>
    <ligand>
        <name>heme</name>
        <dbReference type="ChEBI" id="CHEBI:30413"/>
        <label>4</label>
    </ligand>
</feature>
<gene>
    <name evidence="18" type="ORF">C2800_05595</name>
    <name evidence="17" type="ORF">NM948_02050</name>
</gene>
<evidence type="ECO:0000259" key="16">
    <source>
        <dbReference type="Pfam" id="PF03264"/>
    </source>
</evidence>
<keyword evidence="12 13" id="KW-0472">Membrane</keyword>
<dbReference type="InterPro" id="IPR036909">
    <property type="entry name" value="Cyt_c-like_dom_sf"/>
</dbReference>
<feature type="binding site" description="covalent" evidence="14">
    <location>
        <position position="39"/>
    </location>
    <ligand>
        <name>heme</name>
        <dbReference type="ChEBI" id="CHEBI:30413"/>
        <label>1</label>
    </ligand>
</feature>
<proteinExistence type="inferred from homology"/>
<keyword evidence="3 13" id="KW-0813">Transport</keyword>
<keyword evidence="9 13" id="KW-0249">Electron transport</keyword>
<dbReference type="Pfam" id="PF03264">
    <property type="entry name" value="Cytochrom_NNT"/>
    <property type="match status" value="1"/>
</dbReference>
<keyword evidence="11 13" id="KW-0408">Iron</keyword>
<feature type="binding site" description="axial binding residue" evidence="15">
    <location>
        <position position="43"/>
    </location>
    <ligand>
        <name>heme</name>
        <dbReference type="ChEBI" id="CHEBI:30413"/>
        <label>1</label>
    </ligand>
    <ligandPart>
        <name>Fe</name>
        <dbReference type="ChEBI" id="CHEBI:18248"/>
    </ligandPart>
</feature>
<dbReference type="InterPro" id="IPR036280">
    <property type="entry name" value="Multihaem_cyt_sf"/>
</dbReference>
<protein>
    <recommendedName>
        <fullName evidence="13">Cytochrome c-type protein</fullName>
    </recommendedName>
</protein>
<keyword evidence="5 13" id="KW-0997">Cell inner membrane</keyword>
<comment type="caution">
    <text evidence="18">The sequence shown here is derived from an EMBL/GenBank/DDBJ whole genome shotgun (WGS) entry which is preliminary data.</text>
</comment>
<evidence type="ECO:0000256" key="10">
    <source>
        <dbReference type="ARBA" id="ARBA00022989"/>
    </source>
</evidence>
<accession>A0A1E3XKS3</accession>
<evidence type="ECO:0000256" key="1">
    <source>
        <dbReference type="ARBA" id="ARBA00004249"/>
    </source>
</evidence>
<dbReference type="PANTHER" id="PTHR30333">
    <property type="entry name" value="CYTOCHROME C-TYPE PROTEIN"/>
    <property type="match status" value="1"/>
</dbReference>
<feature type="binding site" description="axial binding residue" evidence="15">
    <location>
        <position position="321"/>
    </location>
    <ligand>
        <name>heme</name>
        <dbReference type="ChEBI" id="CHEBI:30413"/>
        <label>5</label>
    </ligand>
    <ligandPart>
        <name>Fe</name>
        <dbReference type="ChEBI" id="CHEBI:18248"/>
    </ligandPart>
</feature>
<comment type="similarity">
    <text evidence="2 13">Belongs to the TorC/TorY family.</text>
</comment>
<evidence type="ECO:0000256" key="7">
    <source>
        <dbReference type="ARBA" id="ARBA00022692"/>
    </source>
</evidence>
<evidence type="ECO:0000256" key="14">
    <source>
        <dbReference type="PIRSR" id="PIRSR000014-1"/>
    </source>
</evidence>
<evidence type="ECO:0000256" key="15">
    <source>
        <dbReference type="PIRSR" id="PIRSR000014-2"/>
    </source>
</evidence>
<evidence type="ECO:0000256" key="2">
    <source>
        <dbReference type="ARBA" id="ARBA00006417"/>
    </source>
</evidence>
<reference evidence="18 19" key="1">
    <citation type="journal article" date="2018" name="Front. Microbiol.">
        <title>Genetic and Phylogenetic Characteristics of Pasteurella multocida Isolates From Different Host Species.</title>
        <authorList>
            <person name="Peng Z."/>
            <person name="Liang W."/>
            <person name="Wang F."/>
            <person name="Xu Z."/>
            <person name="Xie Z."/>
            <person name="Lian Z."/>
            <person name="Hua L."/>
            <person name="Zhou R."/>
            <person name="Chen H."/>
            <person name="Wu B."/>
        </authorList>
    </citation>
    <scope>NUCLEOTIDE SEQUENCE [LARGE SCALE GENOMIC DNA]</scope>
    <source>
        <strain evidence="18 19">HNA06</strain>
    </source>
</reference>
<evidence type="ECO:0000256" key="5">
    <source>
        <dbReference type="ARBA" id="ARBA00022519"/>
    </source>
</evidence>
<dbReference type="GO" id="GO:0009061">
    <property type="term" value="P:anaerobic respiration"/>
    <property type="evidence" value="ECO:0007669"/>
    <property type="project" value="TreeGrafter"/>
</dbReference>
<feature type="binding site" description="covalent" evidence="14">
    <location>
        <position position="42"/>
    </location>
    <ligand>
        <name>heme</name>
        <dbReference type="ChEBI" id="CHEBI:30413"/>
        <label>1</label>
    </ligand>
</feature>
<dbReference type="PANTHER" id="PTHR30333:SF3">
    <property type="entry name" value="CYTOCHROME C-TYPE PROTEIN TORY"/>
    <property type="match status" value="1"/>
</dbReference>